<evidence type="ECO:0000313" key="2">
    <source>
        <dbReference type="Proteomes" id="UP000290637"/>
    </source>
</evidence>
<dbReference type="AlphaFoldDB" id="A0A4P6L644"/>
<accession>A0A4P6L644</accession>
<dbReference type="KEGG" id="plue:EWM63_27940"/>
<name>A0A4P6L644_9BURK</name>
<proteinExistence type="predicted"/>
<dbReference type="Proteomes" id="UP000290637">
    <property type="component" value="Chromosome"/>
</dbReference>
<dbReference type="EMBL" id="CP035913">
    <property type="protein sequence ID" value="QBE66332.1"/>
    <property type="molecule type" value="Genomic_DNA"/>
</dbReference>
<organism evidence="1 2">
    <name type="scientific">Pseudoduganella lutea</name>
    <dbReference type="NCBI Taxonomy" id="321985"/>
    <lineage>
        <taxon>Bacteria</taxon>
        <taxon>Pseudomonadati</taxon>
        <taxon>Pseudomonadota</taxon>
        <taxon>Betaproteobacteria</taxon>
        <taxon>Burkholderiales</taxon>
        <taxon>Oxalobacteraceae</taxon>
        <taxon>Telluria group</taxon>
        <taxon>Pseudoduganella</taxon>
    </lineage>
</organism>
<protein>
    <recommendedName>
        <fullName evidence="3">XRE family transcriptional regulator</fullName>
    </recommendedName>
</protein>
<keyword evidence="2" id="KW-1185">Reference proteome</keyword>
<evidence type="ECO:0000313" key="1">
    <source>
        <dbReference type="EMBL" id="QBE66332.1"/>
    </source>
</evidence>
<sequence>MKVAKERKDKLTSQRVEVGLVFHEMLGEQEAKEYMLKVGVPTTVVNRVLGSRSVRRESPIDEMEKL</sequence>
<dbReference type="RefSeq" id="WP_130189440.1">
    <property type="nucleotide sequence ID" value="NZ_CP035913.1"/>
</dbReference>
<dbReference type="OrthoDB" id="8755192at2"/>
<gene>
    <name evidence="1" type="ORF">EWM63_27940</name>
</gene>
<reference evidence="1 2" key="1">
    <citation type="submission" date="2019-02" db="EMBL/GenBank/DDBJ databases">
        <title>Draft Genome Sequences of Six Type Strains of the Genus Massilia.</title>
        <authorList>
            <person name="Miess H."/>
            <person name="Frediansyhah A."/>
            <person name="Gross H."/>
        </authorList>
    </citation>
    <scope>NUCLEOTIDE SEQUENCE [LARGE SCALE GENOMIC DNA]</scope>
    <source>
        <strain evidence="1 2">DSM 17473</strain>
    </source>
</reference>
<evidence type="ECO:0008006" key="3">
    <source>
        <dbReference type="Google" id="ProtNLM"/>
    </source>
</evidence>